<keyword evidence="3" id="KW-1185">Reference proteome</keyword>
<protein>
    <submittedName>
        <fullName evidence="2">Uncharacterized protein</fullName>
    </submittedName>
</protein>
<dbReference type="AlphaFoldDB" id="A0A8R1TUD2"/>
<evidence type="ECO:0000313" key="3">
    <source>
        <dbReference type="Proteomes" id="UP000024404"/>
    </source>
</evidence>
<reference evidence="2" key="2">
    <citation type="submission" date="2022-06" db="UniProtKB">
        <authorList>
            <consortium name="EnsemblMetazoa"/>
        </authorList>
    </citation>
    <scope>IDENTIFICATION</scope>
</reference>
<feature type="region of interest" description="Disordered" evidence="1">
    <location>
        <begin position="164"/>
        <end position="192"/>
    </location>
</feature>
<dbReference type="EnsemblMetazoa" id="OVOC4391.1">
    <property type="protein sequence ID" value="OVOC4391.1"/>
    <property type="gene ID" value="WBGene00241200"/>
</dbReference>
<dbReference type="OMA" id="MHAARCI"/>
<name>A0A8R1TUD2_ONCVO</name>
<dbReference type="Proteomes" id="UP000024404">
    <property type="component" value="Unassembled WGS sequence"/>
</dbReference>
<evidence type="ECO:0000256" key="1">
    <source>
        <dbReference type="SAM" id="MobiDB-lite"/>
    </source>
</evidence>
<reference evidence="3" key="1">
    <citation type="submission" date="2013-10" db="EMBL/GenBank/DDBJ databases">
        <title>Genome sequencing of Onchocerca volvulus.</title>
        <authorList>
            <person name="Cotton J."/>
            <person name="Tsai J."/>
            <person name="Stanley E."/>
            <person name="Tracey A."/>
            <person name="Holroyd N."/>
            <person name="Lustigman S."/>
            <person name="Berriman M."/>
        </authorList>
    </citation>
    <scope>NUCLEOTIDE SEQUENCE</scope>
</reference>
<evidence type="ECO:0000313" key="2">
    <source>
        <dbReference type="EnsemblMetazoa" id="OVOC4391.1"/>
    </source>
</evidence>
<dbReference type="EMBL" id="CMVM020000131">
    <property type="status" value="NOT_ANNOTATED_CDS"/>
    <property type="molecule type" value="Genomic_DNA"/>
</dbReference>
<accession>A0A8R1TUD2</accession>
<organism evidence="2 3">
    <name type="scientific">Onchocerca volvulus</name>
    <dbReference type="NCBI Taxonomy" id="6282"/>
    <lineage>
        <taxon>Eukaryota</taxon>
        <taxon>Metazoa</taxon>
        <taxon>Ecdysozoa</taxon>
        <taxon>Nematoda</taxon>
        <taxon>Chromadorea</taxon>
        <taxon>Rhabditida</taxon>
        <taxon>Spirurina</taxon>
        <taxon>Spiruromorpha</taxon>
        <taxon>Filarioidea</taxon>
        <taxon>Onchocercidae</taxon>
        <taxon>Onchocerca</taxon>
    </lineage>
</organism>
<sequence length="192" mass="22252">MSLSRYSRYARTSVHACLAVTLTNSHINRHTHIHTYRERKERERKTKRACLPLLFLPLTAYNRLPFRKKFAIKEAAMSICSKMQLVLNLLSFNRHIDMHAARCIALSCADIRFLLIHYLNHFEGQHATSGTKIVLAILEEREKEGWTHPPSPCKVWRVEALGEEEEKGRNGVLKDDDDAESAFKRRGGQQRE</sequence>
<proteinExistence type="predicted"/>